<dbReference type="PANTHER" id="PTHR46546:SF4">
    <property type="entry name" value="SHEWANELLA-LIKE PROTEIN PHOSPHATASE 1"/>
    <property type="match status" value="1"/>
</dbReference>
<dbReference type="Proteomes" id="UP000754644">
    <property type="component" value="Unassembled WGS sequence"/>
</dbReference>
<dbReference type="AlphaFoldDB" id="A0A973A8L2"/>
<dbReference type="Gene3D" id="3.60.21.10">
    <property type="match status" value="1"/>
</dbReference>
<dbReference type="PANTHER" id="PTHR46546">
    <property type="entry name" value="SHEWANELLA-LIKE PROTEIN PHOSPHATASE 1"/>
    <property type="match status" value="1"/>
</dbReference>
<dbReference type="InterPro" id="IPR029052">
    <property type="entry name" value="Metallo-depent_PP-like"/>
</dbReference>
<accession>A0A973A8L2</accession>
<dbReference type="Pfam" id="PF00149">
    <property type="entry name" value="Metallophos"/>
    <property type="match status" value="1"/>
</dbReference>
<reference evidence="3" key="1">
    <citation type="submission" date="2020-05" db="EMBL/GenBank/DDBJ databases">
        <title>Sulfur intermediates as new biogeochemical hubs in an aquatic model microbial ecosystem.</title>
        <authorList>
            <person name="Vigneron A."/>
        </authorList>
    </citation>
    <scope>NUCLEOTIDE SEQUENCE</scope>
    <source>
        <strain evidence="3">Bin.250</strain>
    </source>
</reference>
<feature type="region of interest" description="Disordered" evidence="1">
    <location>
        <begin position="26"/>
        <end position="46"/>
    </location>
</feature>
<name>A0A973A8L2_9GAMM</name>
<sequence length="446" mass="50070">MKDIHQYPAGQAAGRLSLQHFPTQTQAWPRGAHLRQSDDPDRAQDDADALTVQQYIAPKDWVSCDQLIYFFCDIHADTDAFFLSLLAAGGIQKTGEGDSDFELTSEGRAARFIIGGDCFDKGPATLRLLDAIRQLIDKGADLILLAGNHDIRTYLGIYYAENKAPLFDHLFVRMGKKTVPLLAEIYRDYIENQVLQTAAPDALAEEARIYACLFPGNSWYDEFPKVASSWIRPSRLAKELRRIREKTDDFKTRMAAAGLDIHKVQAALIKFRELFMVPGGNYSWFFDRMQIAHQEGSYLFVHAGVDDSVAQTLREHGVEHLNQAFRTSLRNEPFALYHGALGNVFRTKYRTIDFDFSAQGVDDLHRAGIYAIVHGHKNILRGQRVVIRKGMLNFECDASVDCHTRAKEGLVGPGGAVVKFCRDGTVQGISTDYPYIKQFSPSGQAR</sequence>
<evidence type="ECO:0000259" key="2">
    <source>
        <dbReference type="Pfam" id="PF00149"/>
    </source>
</evidence>
<feature type="compositionally biased region" description="Basic and acidic residues" evidence="1">
    <location>
        <begin position="35"/>
        <end position="45"/>
    </location>
</feature>
<evidence type="ECO:0000313" key="4">
    <source>
        <dbReference type="Proteomes" id="UP000754644"/>
    </source>
</evidence>
<dbReference type="SUPFAM" id="SSF56300">
    <property type="entry name" value="Metallo-dependent phosphatases"/>
    <property type="match status" value="1"/>
</dbReference>
<feature type="domain" description="Calcineurin-like phosphoesterase" evidence="2">
    <location>
        <begin position="106"/>
        <end position="166"/>
    </location>
</feature>
<dbReference type="InterPro" id="IPR004843">
    <property type="entry name" value="Calcineurin-like_PHP"/>
</dbReference>
<gene>
    <name evidence="3" type="ORF">HQ497_07935</name>
</gene>
<evidence type="ECO:0000256" key="1">
    <source>
        <dbReference type="SAM" id="MobiDB-lite"/>
    </source>
</evidence>
<evidence type="ECO:0000313" key="3">
    <source>
        <dbReference type="EMBL" id="NQV65280.1"/>
    </source>
</evidence>
<organism evidence="3 4">
    <name type="scientific">SAR86 cluster bacterium</name>
    <dbReference type="NCBI Taxonomy" id="2030880"/>
    <lineage>
        <taxon>Bacteria</taxon>
        <taxon>Pseudomonadati</taxon>
        <taxon>Pseudomonadota</taxon>
        <taxon>Gammaproteobacteria</taxon>
        <taxon>SAR86 cluster</taxon>
    </lineage>
</organism>
<dbReference type="EMBL" id="JABMOJ010000297">
    <property type="protein sequence ID" value="NQV65280.1"/>
    <property type="molecule type" value="Genomic_DNA"/>
</dbReference>
<protein>
    <submittedName>
        <fullName evidence="3">Metallophosphoesterase</fullName>
    </submittedName>
</protein>
<dbReference type="GO" id="GO:0016787">
    <property type="term" value="F:hydrolase activity"/>
    <property type="evidence" value="ECO:0007669"/>
    <property type="project" value="InterPro"/>
</dbReference>
<proteinExistence type="predicted"/>
<comment type="caution">
    <text evidence="3">The sequence shown here is derived from an EMBL/GenBank/DDBJ whole genome shotgun (WGS) entry which is preliminary data.</text>
</comment>